<evidence type="ECO:0000256" key="3">
    <source>
        <dbReference type="ARBA" id="ARBA00022692"/>
    </source>
</evidence>
<evidence type="ECO:0000256" key="4">
    <source>
        <dbReference type="ARBA" id="ARBA00022989"/>
    </source>
</evidence>
<dbReference type="PANTHER" id="PTHR36115:SF9">
    <property type="entry name" value="LMO1584 PROTEIN"/>
    <property type="match status" value="1"/>
</dbReference>
<feature type="transmembrane region" description="Helical" evidence="6">
    <location>
        <begin position="46"/>
        <end position="64"/>
    </location>
</feature>
<keyword evidence="3 6" id="KW-0812">Transmembrane</keyword>
<gene>
    <name evidence="8" type="ORF">GKZ89_19010</name>
</gene>
<reference evidence="8 9" key="1">
    <citation type="journal article" date="2017" name="Int. J. Syst. Evol. Microbiol.">
        <title>Bacillus mangrovi sp. nov., isolated from a sediment sample from a mangrove forest.</title>
        <authorList>
            <person name="Gupta V."/>
            <person name="Singh P.K."/>
            <person name="Korpole S."/>
            <person name="Tanuku N.R.S."/>
            <person name="Pinnaka A.K."/>
        </authorList>
    </citation>
    <scope>NUCLEOTIDE SEQUENCE [LARGE SCALE GENOMIC DNA]</scope>
    <source>
        <strain evidence="8 9">KCTC 33872</strain>
    </source>
</reference>
<dbReference type="InterPro" id="IPR010432">
    <property type="entry name" value="RDD"/>
</dbReference>
<keyword evidence="5 6" id="KW-0472">Membrane</keyword>
<evidence type="ECO:0000259" key="7">
    <source>
        <dbReference type="Pfam" id="PF06271"/>
    </source>
</evidence>
<accession>A0A7X2V6T8</accession>
<comment type="caution">
    <text evidence="8">The sequence shown here is derived from an EMBL/GenBank/DDBJ whole genome shotgun (WGS) entry which is preliminary data.</text>
</comment>
<dbReference type="AlphaFoldDB" id="A0A7X2V6T8"/>
<evidence type="ECO:0000256" key="6">
    <source>
        <dbReference type="SAM" id="Phobius"/>
    </source>
</evidence>
<keyword evidence="2" id="KW-1003">Cell membrane</keyword>
<keyword evidence="4 6" id="KW-1133">Transmembrane helix</keyword>
<keyword evidence="9" id="KW-1185">Reference proteome</keyword>
<proteinExistence type="predicted"/>
<feature type="transmembrane region" description="Helical" evidence="6">
    <location>
        <begin position="139"/>
        <end position="165"/>
    </location>
</feature>
<feature type="transmembrane region" description="Helical" evidence="6">
    <location>
        <begin position="9"/>
        <end position="34"/>
    </location>
</feature>
<comment type="subcellular location">
    <subcellularLocation>
        <location evidence="1">Cell membrane</location>
        <topology evidence="1">Multi-pass membrane protein</topology>
    </subcellularLocation>
</comment>
<evidence type="ECO:0000256" key="1">
    <source>
        <dbReference type="ARBA" id="ARBA00004651"/>
    </source>
</evidence>
<dbReference type="EMBL" id="WMIB01000030">
    <property type="protein sequence ID" value="MTH55486.1"/>
    <property type="molecule type" value="Genomic_DNA"/>
</dbReference>
<evidence type="ECO:0000313" key="8">
    <source>
        <dbReference type="EMBL" id="MTH55486.1"/>
    </source>
</evidence>
<protein>
    <recommendedName>
        <fullName evidence="7">RDD domain-containing protein</fullName>
    </recommendedName>
</protein>
<dbReference type="OrthoDB" id="1787043at2"/>
<evidence type="ECO:0000256" key="2">
    <source>
        <dbReference type="ARBA" id="ARBA00022475"/>
    </source>
</evidence>
<dbReference type="InterPro" id="IPR051791">
    <property type="entry name" value="Pra-immunoreactive"/>
</dbReference>
<organism evidence="8 9">
    <name type="scientific">Metabacillus mangrovi</name>
    <dbReference type="NCBI Taxonomy" id="1491830"/>
    <lineage>
        <taxon>Bacteria</taxon>
        <taxon>Bacillati</taxon>
        <taxon>Bacillota</taxon>
        <taxon>Bacilli</taxon>
        <taxon>Bacillales</taxon>
        <taxon>Bacillaceae</taxon>
        <taxon>Metabacillus</taxon>
    </lineage>
</organism>
<sequence length="201" mass="21644">MMGKNPAGFWIRLGANLIDAVVFAVLGFLLALILGDQIGQNASSGIQFLYGLLLPVFWYGYTVGKKAVSIRIVRKDGTNVTFWTMVKRSLLSGIVYGLPFFLGLIIALVMGWSEMVELFTTPVPADPAAMDMEISNTALSALVILFGGGLLSFILIAASAIMIGVREDKRAIHDLIAGTYVTRNSPGAASADSYEESKEIF</sequence>
<dbReference type="GO" id="GO:0005886">
    <property type="term" value="C:plasma membrane"/>
    <property type="evidence" value="ECO:0007669"/>
    <property type="project" value="UniProtKB-SubCell"/>
</dbReference>
<evidence type="ECO:0000256" key="5">
    <source>
        <dbReference type="ARBA" id="ARBA00023136"/>
    </source>
</evidence>
<evidence type="ECO:0000313" key="9">
    <source>
        <dbReference type="Proteomes" id="UP000434639"/>
    </source>
</evidence>
<feature type="transmembrane region" description="Helical" evidence="6">
    <location>
        <begin position="90"/>
        <end position="112"/>
    </location>
</feature>
<feature type="domain" description="RDD" evidence="7">
    <location>
        <begin position="7"/>
        <end position="109"/>
    </location>
</feature>
<dbReference type="Pfam" id="PF06271">
    <property type="entry name" value="RDD"/>
    <property type="match status" value="1"/>
</dbReference>
<name>A0A7X2V6T8_9BACI</name>
<dbReference type="Proteomes" id="UP000434639">
    <property type="component" value="Unassembled WGS sequence"/>
</dbReference>
<dbReference type="PANTHER" id="PTHR36115">
    <property type="entry name" value="PROLINE-RICH ANTIGEN HOMOLOG-RELATED"/>
    <property type="match status" value="1"/>
</dbReference>